<gene>
    <name evidence="2" type="ORF">MA16_Dca012728</name>
</gene>
<evidence type="ECO:0000313" key="3">
    <source>
        <dbReference type="Proteomes" id="UP000233837"/>
    </source>
</evidence>
<dbReference type="Proteomes" id="UP000233837">
    <property type="component" value="Unassembled WGS sequence"/>
</dbReference>
<dbReference type="InterPro" id="IPR043502">
    <property type="entry name" value="DNA/RNA_pol_sf"/>
</dbReference>
<dbReference type="AlphaFoldDB" id="A0A2I0V7L1"/>
<reference evidence="2 3" key="2">
    <citation type="journal article" date="2017" name="Nature">
        <title>The Apostasia genome and the evolution of orchids.</title>
        <authorList>
            <person name="Zhang G.Q."/>
            <person name="Liu K.W."/>
            <person name="Li Z."/>
            <person name="Lohaus R."/>
            <person name="Hsiao Y.Y."/>
            <person name="Niu S.C."/>
            <person name="Wang J.Y."/>
            <person name="Lin Y.C."/>
            <person name="Xu Q."/>
            <person name="Chen L.J."/>
            <person name="Yoshida K."/>
            <person name="Fujiwara S."/>
            <person name="Wang Z.W."/>
            <person name="Zhang Y.Q."/>
            <person name="Mitsuda N."/>
            <person name="Wang M."/>
            <person name="Liu G.H."/>
            <person name="Pecoraro L."/>
            <person name="Huang H.X."/>
            <person name="Xiao X.J."/>
            <person name="Lin M."/>
            <person name="Wu X.Y."/>
            <person name="Wu W.L."/>
            <person name="Chen Y.Y."/>
            <person name="Chang S.B."/>
            <person name="Sakamoto S."/>
            <person name="Ohme-Takagi M."/>
            <person name="Yagi M."/>
            <person name="Zeng S.J."/>
            <person name="Shen C.Y."/>
            <person name="Yeh C.M."/>
            <person name="Luo Y.B."/>
            <person name="Tsai W.C."/>
            <person name="Van de Peer Y."/>
            <person name="Liu Z.J."/>
        </authorList>
    </citation>
    <scope>NUCLEOTIDE SEQUENCE [LARGE SCALE GENOMIC DNA]</scope>
    <source>
        <tissue evidence="2">The whole plant</tissue>
    </source>
</reference>
<evidence type="ECO:0000313" key="2">
    <source>
        <dbReference type="EMBL" id="PKU59400.1"/>
    </source>
</evidence>
<name>A0A2I0V7L1_9ASPA</name>
<evidence type="ECO:0000259" key="1">
    <source>
        <dbReference type="Pfam" id="PF07727"/>
    </source>
</evidence>
<dbReference type="CDD" id="cd09272">
    <property type="entry name" value="RNase_HI_RT_Ty1"/>
    <property type="match status" value="1"/>
</dbReference>
<keyword evidence="3" id="KW-1185">Reference proteome</keyword>
<reference evidence="2 3" key="1">
    <citation type="journal article" date="2016" name="Sci. Rep.">
        <title>The Dendrobium catenatum Lindl. genome sequence provides insights into polysaccharide synthase, floral development and adaptive evolution.</title>
        <authorList>
            <person name="Zhang G.Q."/>
            <person name="Xu Q."/>
            <person name="Bian C."/>
            <person name="Tsai W.C."/>
            <person name="Yeh C.M."/>
            <person name="Liu K.W."/>
            <person name="Yoshida K."/>
            <person name="Zhang L.S."/>
            <person name="Chang S.B."/>
            <person name="Chen F."/>
            <person name="Shi Y."/>
            <person name="Su Y.Y."/>
            <person name="Zhang Y.Q."/>
            <person name="Chen L.J."/>
            <person name="Yin Y."/>
            <person name="Lin M."/>
            <person name="Huang H."/>
            <person name="Deng H."/>
            <person name="Wang Z.W."/>
            <person name="Zhu S.L."/>
            <person name="Zhao X."/>
            <person name="Deng C."/>
            <person name="Niu S.C."/>
            <person name="Huang J."/>
            <person name="Wang M."/>
            <person name="Liu G.H."/>
            <person name="Yang H.J."/>
            <person name="Xiao X.J."/>
            <person name="Hsiao Y.Y."/>
            <person name="Wu W.L."/>
            <person name="Chen Y.Y."/>
            <person name="Mitsuda N."/>
            <person name="Ohme-Takagi M."/>
            <person name="Luo Y.B."/>
            <person name="Van de Peer Y."/>
            <person name="Liu Z.J."/>
        </authorList>
    </citation>
    <scope>NUCLEOTIDE SEQUENCE [LARGE SCALE GENOMIC DNA]</scope>
    <source>
        <tissue evidence="2">The whole plant</tissue>
    </source>
</reference>
<organism evidence="2 3">
    <name type="scientific">Dendrobium catenatum</name>
    <dbReference type="NCBI Taxonomy" id="906689"/>
    <lineage>
        <taxon>Eukaryota</taxon>
        <taxon>Viridiplantae</taxon>
        <taxon>Streptophyta</taxon>
        <taxon>Embryophyta</taxon>
        <taxon>Tracheophyta</taxon>
        <taxon>Spermatophyta</taxon>
        <taxon>Magnoliopsida</taxon>
        <taxon>Liliopsida</taxon>
        <taxon>Asparagales</taxon>
        <taxon>Orchidaceae</taxon>
        <taxon>Epidendroideae</taxon>
        <taxon>Malaxideae</taxon>
        <taxon>Dendrobiinae</taxon>
        <taxon>Dendrobium</taxon>
    </lineage>
</organism>
<dbReference type="Pfam" id="PF07727">
    <property type="entry name" value="RVT_2"/>
    <property type="match status" value="1"/>
</dbReference>
<accession>A0A2I0V7L1</accession>
<feature type="domain" description="Reverse transcriptase Ty1/copia-type" evidence="1">
    <location>
        <begin position="55"/>
        <end position="295"/>
    </location>
</feature>
<proteinExistence type="predicted"/>
<protein>
    <submittedName>
        <fullName evidence="2">Retrovirus-related Pol polyprotein from transposon TNT 1-94</fullName>
    </submittedName>
</protein>
<dbReference type="PANTHER" id="PTHR11439:SF524">
    <property type="entry name" value="RNA-DIRECTED DNA POLYMERASE, PROTEIN KINASE RLK-PELLE-DLSV FAMILY"/>
    <property type="match status" value="1"/>
</dbReference>
<sequence>MLTRLQTGNLKPSKIFDLQHSLMDSTPTSFTQAVQSSTWRKAMSLEFDALQKQGTWMLVPFSPTQNILGCKWIFKTKLNSDGSIARHKARLVAQGFNQEFGLDFHDTFSPVAKFPTIRIFLTIAVHYNWTVLQLDVSNAFLHGKLEETVYMKQPPGFIDPQRPTHVCLLKKALYGLKQAPRQWFAIFSSYLIDYGFVNSKADSSLFLYQHGSVKLYILVYVDDILFTGSDSSAVNQLLIALQNRFNMRNLGHVTYFLGLQITKQPHGLHLNQSKYAADLLNRAGMTNCHPVSTPLPTKLKVSPQTATLYSQPELYRQLVGCLHYLTLTRPDLMFAINHLCQHMHQPQIIHFQLLKRVLRYIKGTLDYGLPISASTLLLTAFSDSDWAADSSDRRSITGYCAFLGQTLISWMVKKQTAVARSSTKAEYRALATASCDIIWLQSLLQDFDITIPTTPLYCDNISALALANNPMFHARTKHIEIDCHFVRDCIKRQQLSVHHIASQDQLADFFTKALPVLRFASLRSKLTIGSPTASLRGDDKISTCDKLSHI</sequence>
<dbReference type="InterPro" id="IPR013103">
    <property type="entry name" value="RVT_2"/>
</dbReference>
<dbReference type="PANTHER" id="PTHR11439">
    <property type="entry name" value="GAG-POL-RELATED RETROTRANSPOSON"/>
    <property type="match status" value="1"/>
</dbReference>
<dbReference type="SUPFAM" id="SSF56672">
    <property type="entry name" value="DNA/RNA polymerases"/>
    <property type="match status" value="1"/>
</dbReference>
<dbReference type="EMBL" id="KZ504112">
    <property type="protein sequence ID" value="PKU59400.1"/>
    <property type="molecule type" value="Genomic_DNA"/>
</dbReference>